<proteinExistence type="predicted"/>
<gene>
    <name evidence="2" type="ORF">KUTeg_002663</name>
</gene>
<sequence length="121" mass="13122">MSKYPVALTLYDNMNSKAVFLLVLIGIFCLQTATVSVANLLRLYKERDNNRSTVVSILAVTGVFVTQNGDGVHTIHKPVIPANVIGNVNANGNSVVVNFMGHGRTMSYGRNCLNAIKVNDK</sequence>
<organism evidence="2 3">
    <name type="scientific">Tegillarca granosa</name>
    <name type="common">Malaysian cockle</name>
    <name type="synonym">Anadara granosa</name>
    <dbReference type="NCBI Taxonomy" id="220873"/>
    <lineage>
        <taxon>Eukaryota</taxon>
        <taxon>Metazoa</taxon>
        <taxon>Spiralia</taxon>
        <taxon>Lophotrochozoa</taxon>
        <taxon>Mollusca</taxon>
        <taxon>Bivalvia</taxon>
        <taxon>Autobranchia</taxon>
        <taxon>Pteriomorphia</taxon>
        <taxon>Arcoida</taxon>
        <taxon>Arcoidea</taxon>
        <taxon>Arcidae</taxon>
        <taxon>Tegillarca</taxon>
    </lineage>
</organism>
<comment type="caution">
    <text evidence="2">The sequence shown here is derived from an EMBL/GenBank/DDBJ whole genome shotgun (WGS) entry which is preliminary data.</text>
</comment>
<reference evidence="2 3" key="1">
    <citation type="submission" date="2022-12" db="EMBL/GenBank/DDBJ databases">
        <title>Chromosome-level genome of Tegillarca granosa.</title>
        <authorList>
            <person name="Kim J."/>
        </authorList>
    </citation>
    <scope>NUCLEOTIDE SEQUENCE [LARGE SCALE GENOMIC DNA]</scope>
    <source>
        <strain evidence="2">Teg-2019</strain>
        <tissue evidence="2">Adductor muscle</tissue>
    </source>
</reference>
<evidence type="ECO:0000313" key="3">
    <source>
        <dbReference type="Proteomes" id="UP001217089"/>
    </source>
</evidence>
<accession>A0ABQ9FWG6</accession>
<protein>
    <submittedName>
        <fullName evidence="2">Uncharacterized protein</fullName>
    </submittedName>
</protein>
<evidence type="ECO:0000256" key="1">
    <source>
        <dbReference type="SAM" id="Phobius"/>
    </source>
</evidence>
<keyword evidence="1" id="KW-1133">Transmembrane helix</keyword>
<feature type="transmembrane region" description="Helical" evidence="1">
    <location>
        <begin position="20"/>
        <end position="41"/>
    </location>
</feature>
<name>A0ABQ9FWG6_TEGGR</name>
<keyword evidence="3" id="KW-1185">Reference proteome</keyword>
<keyword evidence="1" id="KW-0472">Membrane</keyword>
<dbReference type="EMBL" id="JARBDR010000141">
    <property type="protein sequence ID" value="KAJ8321076.1"/>
    <property type="molecule type" value="Genomic_DNA"/>
</dbReference>
<evidence type="ECO:0000313" key="2">
    <source>
        <dbReference type="EMBL" id="KAJ8321076.1"/>
    </source>
</evidence>
<keyword evidence="1" id="KW-0812">Transmembrane</keyword>
<dbReference type="Proteomes" id="UP001217089">
    <property type="component" value="Unassembled WGS sequence"/>
</dbReference>